<dbReference type="EnsemblPlants" id="Bo01383s010.1">
    <property type="protein sequence ID" value="Bo01383s010.1"/>
    <property type="gene ID" value="Bo01383s010"/>
</dbReference>
<name>A0A0D2ZUU3_BRAOL</name>
<dbReference type="OMA" id="KMNALHH"/>
<reference evidence="1" key="1">
    <citation type="journal article" date="2014" name="Genome Biol.">
        <title>Transcriptome and methylome profiling reveals relics of genome dominance in the mesopolyploid Brassica oleracea.</title>
        <authorList>
            <person name="Parkin I.A."/>
            <person name="Koh C."/>
            <person name="Tang H."/>
            <person name="Robinson S.J."/>
            <person name="Kagale S."/>
            <person name="Clarke W.E."/>
            <person name="Town C.D."/>
            <person name="Nixon J."/>
            <person name="Krishnakumar V."/>
            <person name="Bidwell S.L."/>
            <person name="Denoeud F."/>
            <person name="Belcram H."/>
            <person name="Links M.G."/>
            <person name="Just J."/>
            <person name="Clarke C."/>
            <person name="Bender T."/>
            <person name="Huebert T."/>
            <person name="Mason A.S."/>
            <person name="Pires J.C."/>
            <person name="Barker G."/>
            <person name="Moore J."/>
            <person name="Walley P.G."/>
            <person name="Manoli S."/>
            <person name="Batley J."/>
            <person name="Edwards D."/>
            <person name="Nelson M.N."/>
            <person name="Wang X."/>
            <person name="Paterson A.H."/>
            <person name="King G."/>
            <person name="Bancroft I."/>
            <person name="Chalhoub B."/>
            <person name="Sharpe A.G."/>
        </authorList>
    </citation>
    <scope>NUCLEOTIDE SEQUENCE [LARGE SCALE GENOMIC DNA]</scope>
    <source>
        <strain evidence="1">cv. TO1000</strain>
    </source>
</reference>
<dbReference type="HOGENOM" id="CLU_2561484_0_0_1"/>
<evidence type="ECO:0000313" key="1">
    <source>
        <dbReference type="EnsemblPlants" id="Bo01383s010.1"/>
    </source>
</evidence>
<dbReference type="STRING" id="109376.A0A0D2ZUU3"/>
<dbReference type="AlphaFoldDB" id="A0A0D2ZUU3"/>
<evidence type="ECO:0008006" key="3">
    <source>
        <dbReference type="Google" id="ProtNLM"/>
    </source>
</evidence>
<keyword evidence="2" id="KW-1185">Reference proteome</keyword>
<sequence length="82" mass="9119">MESNKSVAEIHLMLITSSGGDLDQKDRRQLRHMALAYKVPVITTVARALATAEGIKSLKPSAIKMNALHHFFEVKNESFLLV</sequence>
<protein>
    <recommendedName>
        <fullName evidence="3">MGS-like domain-containing protein</fullName>
    </recommendedName>
</protein>
<dbReference type="eggNOG" id="KOG0370">
    <property type="taxonomic scope" value="Eukaryota"/>
</dbReference>
<dbReference type="Proteomes" id="UP000032141">
    <property type="component" value="Unassembled WGS sequence"/>
</dbReference>
<dbReference type="SUPFAM" id="SSF52335">
    <property type="entry name" value="Methylglyoxal synthase-like"/>
    <property type="match status" value="1"/>
</dbReference>
<dbReference type="Gene3D" id="3.40.50.1380">
    <property type="entry name" value="Methylglyoxal synthase-like domain"/>
    <property type="match status" value="1"/>
</dbReference>
<dbReference type="Gramene" id="Bo01383s010.1">
    <property type="protein sequence ID" value="Bo01383s010.1"/>
    <property type="gene ID" value="Bo01383s010"/>
</dbReference>
<organism evidence="1 2">
    <name type="scientific">Brassica oleracea var. oleracea</name>
    <dbReference type="NCBI Taxonomy" id="109376"/>
    <lineage>
        <taxon>Eukaryota</taxon>
        <taxon>Viridiplantae</taxon>
        <taxon>Streptophyta</taxon>
        <taxon>Embryophyta</taxon>
        <taxon>Tracheophyta</taxon>
        <taxon>Spermatophyta</taxon>
        <taxon>Magnoliopsida</taxon>
        <taxon>eudicotyledons</taxon>
        <taxon>Gunneridae</taxon>
        <taxon>Pentapetalae</taxon>
        <taxon>rosids</taxon>
        <taxon>malvids</taxon>
        <taxon>Brassicales</taxon>
        <taxon>Brassicaceae</taxon>
        <taxon>Brassiceae</taxon>
        <taxon>Brassica</taxon>
    </lineage>
</organism>
<proteinExistence type="predicted"/>
<dbReference type="InterPro" id="IPR036914">
    <property type="entry name" value="MGS-like_dom_sf"/>
</dbReference>
<evidence type="ECO:0000313" key="2">
    <source>
        <dbReference type="Proteomes" id="UP000032141"/>
    </source>
</evidence>
<reference evidence="1" key="2">
    <citation type="submission" date="2015-06" db="UniProtKB">
        <authorList>
            <consortium name="EnsemblPlants"/>
        </authorList>
    </citation>
    <scope>IDENTIFICATION</scope>
</reference>
<accession>A0A0D2ZUU3</accession>